<keyword evidence="7" id="KW-1185">Reference proteome</keyword>
<dbReference type="SMART" id="SM00849">
    <property type="entry name" value="Lactamase_B"/>
    <property type="match status" value="1"/>
</dbReference>
<feature type="domain" description="Metallo-beta-lactamase" evidence="5">
    <location>
        <begin position="15"/>
        <end position="171"/>
    </location>
</feature>
<dbReference type="GO" id="GO:0046872">
    <property type="term" value="F:metal ion binding"/>
    <property type="evidence" value="ECO:0007669"/>
    <property type="project" value="UniProtKB-KW"/>
</dbReference>
<keyword evidence="3 6" id="KW-0378">Hydrolase</keyword>
<gene>
    <name evidence="6" type="ORF">FL622_08315</name>
</gene>
<dbReference type="InterPro" id="IPR001279">
    <property type="entry name" value="Metallo-B-lactamas"/>
</dbReference>
<dbReference type="Gene3D" id="3.60.15.10">
    <property type="entry name" value="Ribonuclease Z/Hydroxyacylglutathione hydrolase-like"/>
    <property type="match status" value="1"/>
</dbReference>
<dbReference type="GO" id="GO:0016787">
    <property type="term" value="F:hydrolase activity"/>
    <property type="evidence" value="ECO:0007669"/>
    <property type="project" value="UniProtKB-KW"/>
</dbReference>
<comment type="cofactor">
    <cofactor evidence="1">
        <name>Zn(2+)</name>
        <dbReference type="ChEBI" id="CHEBI:29105"/>
    </cofactor>
</comment>
<sequence length="205" mass="22101">MSPLEVVQIAAGEMANFAYLIYCPATLEGVAVDPSFAPDRLLDQARQLGVKLKLLINTHGHRDHVAGNDTVLSASGAKLAGHPLDLPQADLRLDEGSRITLGDGTIEVLHTPGHTPGSICLYAPGLVVTGDTLFVTRCGRADLPGSDVRELYRSLCRLAALPPETRVYPGHDYGPQPVSTIAFELEHNPYLRCPDLDSFIQLRQG</sequence>
<comment type="caution">
    <text evidence="6">The sequence shown here is derived from an EMBL/GenBank/DDBJ whole genome shotgun (WGS) entry which is preliminary data.</text>
</comment>
<dbReference type="PANTHER" id="PTHR46233">
    <property type="entry name" value="HYDROXYACYLGLUTATHIONE HYDROLASE GLOC"/>
    <property type="match status" value="1"/>
</dbReference>
<dbReference type="Proteomes" id="UP000317155">
    <property type="component" value="Unassembled WGS sequence"/>
</dbReference>
<evidence type="ECO:0000313" key="7">
    <source>
        <dbReference type="Proteomes" id="UP000317155"/>
    </source>
</evidence>
<dbReference type="SUPFAM" id="SSF56281">
    <property type="entry name" value="Metallo-hydrolase/oxidoreductase"/>
    <property type="match status" value="1"/>
</dbReference>
<evidence type="ECO:0000256" key="2">
    <source>
        <dbReference type="ARBA" id="ARBA00022723"/>
    </source>
</evidence>
<dbReference type="InterPro" id="IPR051453">
    <property type="entry name" value="MBL_Glyoxalase_II"/>
</dbReference>
<evidence type="ECO:0000256" key="1">
    <source>
        <dbReference type="ARBA" id="ARBA00001947"/>
    </source>
</evidence>
<protein>
    <submittedName>
        <fullName evidence="6">MBL fold metallo-hydrolase</fullName>
    </submittedName>
</protein>
<name>A0A550JEZ3_9BACT</name>
<dbReference type="OrthoDB" id="9802991at2"/>
<dbReference type="InterPro" id="IPR036866">
    <property type="entry name" value="RibonucZ/Hydroxyglut_hydro"/>
</dbReference>
<evidence type="ECO:0000256" key="4">
    <source>
        <dbReference type="ARBA" id="ARBA00022833"/>
    </source>
</evidence>
<dbReference type="AlphaFoldDB" id="A0A550JEZ3"/>
<reference evidence="6 7" key="1">
    <citation type="submission" date="2019-07" db="EMBL/GenBank/DDBJ databases">
        <title>Insights of Desulfuromonas acetexigens electromicrobiology.</title>
        <authorList>
            <person name="Katuri K."/>
            <person name="Sapireddy V."/>
            <person name="Shaw D.R."/>
            <person name="Saikaly P."/>
        </authorList>
    </citation>
    <scope>NUCLEOTIDE SEQUENCE [LARGE SCALE GENOMIC DNA]</scope>
    <source>
        <strain evidence="6 7">2873</strain>
    </source>
</reference>
<proteinExistence type="predicted"/>
<evidence type="ECO:0000256" key="3">
    <source>
        <dbReference type="ARBA" id="ARBA00022801"/>
    </source>
</evidence>
<dbReference type="PANTHER" id="PTHR46233:SF3">
    <property type="entry name" value="HYDROXYACYLGLUTATHIONE HYDROLASE GLOC"/>
    <property type="match status" value="1"/>
</dbReference>
<keyword evidence="4" id="KW-0862">Zinc</keyword>
<organism evidence="6 7">
    <name type="scientific">Trichloromonas acetexigens</name>
    <dbReference type="NCBI Taxonomy" id="38815"/>
    <lineage>
        <taxon>Bacteria</taxon>
        <taxon>Pseudomonadati</taxon>
        <taxon>Thermodesulfobacteriota</taxon>
        <taxon>Desulfuromonadia</taxon>
        <taxon>Desulfuromonadales</taxon>
        <taxon>Trichloromonadaceae</taxon>
        <taxon>Trichloromonas</taxon>
    </lineage>
</organism>
<dbReference type="EMBL" id="VJVV01000005">
    <property type="protein sequence ID" value="TRO81797.1"/>
    <property type="molecule type" value="Genomic_DNA"/>
</dbReference>
<keyword evidence="2" id="KW-0479">Metal-binding</keyword>
<dbReference type="Pfam" id="PF00753">
    <property type="entry name" value="Lactamase_B"/>
    <property type="match status" value="1"/>
</dbReference>
<evidence type="ECO:0000313" key="6">
    <source>
        <dbReference type="EMBL" id="TRO81797.1"/>
    </source>
</evidence>
<accession>A0A550JEZ3</accession>
<evidence type="ECO:0000259" key="5">
    <source>
        <dbReference type="SMART" id="SM00849"/>
    </source>
</evidence>
<dbReference type="RefSeq" id="WP_092057625.1">
    <property type="nucleotide sequence ID" value="NZ_FOJJ01000037.1"/>
</dbReference>